<gene>
    <name evidence="2" type="ORF">ACFO4E_12950</name>
</gene>
<comment type="caution">
    <text evidence="2">The sequence shown here is derived from an EMBL/GenBank/DDBJ whole genome shotgun (WGS) entry which is preliminary data.</text>
</comment>
<evidence type="ECO:0000313" key="2">
    <source>
        <dbReference type="EMBL" id="MFC4562767.1"/>
    </source>
</evidence>
<keyword evidence="1" id="KW-1133">Transmembrane helix</keyword>
<name>A0ABV9DWF3_9ACTN</name>
<proteinExistence type="predicted"/>
<protein>
    <submittedName>
        <fullName evidence="2">Uncharacterized protein</fullName>
    </submittedName>
</protein>
<dbReference type="RefSeq" id="WP_378574322.1">
    <property type="nucleotide sequence ID" value="NZ_JBHSFQ010000010.1"/>
</dbReference>
<evidence type="ECO:0000313" key="3">
    <source>
        <dbReference type="Proteomes" id="UP001595923"/>
    </source>
</evidence>
<evidence type="ECO:0000256" key="1">
    <source>
        <dbReference type="SAM" id="Phobius"/>
    </source>
</evidence>
<feature type="transmembrane region" description="Helical" evidence="1">
    <location>
        <begin position="56"/>
        <end position="75"/>
    </location>
</feature>
<keyword evidence="3" id="KW-1185">Reference proteome</keyword>
<accession>A0ABV9DWF3</accession>
<dbReference type="Proteomes" id="UP001595923">
    <property type="component" value="Unassembled WGS sequence"/>
</dbReference>
<feature type="transmembrane region" description="Helical" evidence="1">
    <location>
        <begin position="20"/>
        <end position="44"/>
    </location>
</feature>
<keyword evidence="1" id="KW-0472">Membrane</keyword>
<keyword evidence="1" id="KW-0812">Transmembrane</keyword>
<sequence length="78" mass="8192">MFCGDPSRPGYASCAEQEGLFAIASLIPAMLALVLMVAAFATPAIRQNASLRARTLLYSLIAWAIAGFTYVLGALPSV</sequence>
<organism evidence="2 3">
    <name type="scientific">Nocardiopsis mangrovi</name>
    <dbReference type="NCBI Taxonomy" id="1179818"/>
    <lineage>
        <taxon>Bacteria</taxon>
        <taxon>Bacillati</taxon>
        <taxon>Actinomycetota</taxon>
        <taxon>Actinomycetes</taxon>
        <taxon>Streptosporangiales</taxon>
        <taxon>Nocardiopsidaceae</taxon>
        <taxon>Nocardiopsis</taxon>
    </lineage>
</organism>
<reference evidence="3" key="1">
    <citation type="journal article" date="2019" name="Int. J. Syst. Evol. Microbiol.">
        <title>The Global Catalogue of Microorganisms (GCM) 10K type strain sequencing project: providing services to taxonomists for standard genome sequencing and annotation.</title>
        <authorList>
            <consortium name="The Broad Institute Genomics Platform"/>
            <consortium name="The Broad Institute Genome Sequencing Center for Infectious Disease"/>
            <person name="Wu L."/>
            <person name="Ma J."/>
        </authorList>
    </citation>
    <scope>NUCLEOTIDE SEQUENCE [LARGE SCALE GENOMIC DNA]</scope>
    <source>
        <strain evidence="3">XZYJ18</strain>
    </source>
</reference>
<dbReference type="EMBL" id="JBHSFQ010000010">
    <property type="protein sequence ID" value="MFC4562767.1"/>
    <property type="molecule type" value="Genomic_DNA"/>
</dbReference>